<gene>
    <name evidence="1" type="ORF">HPB47_014324</name>
</gene>
<dbReference type="EMBL" id="JABSTQ010002656">
    <property type="protein sequence ID" value="KAG0443975.1"/>
    <property type="molecule type" value="Genomic_DNA"/>
</dbReference>
<proteinExistence type="predicted"/>
<sequence length="77" mass="8897">KKYLVNFEVYRGTVPTANRGHKKDFWKAATRMLQMINELQAEIRPLPFSFQFDKVFTGMNLLSHLKQQGYGGSGTMQ</sequence>
<comment type="caution">
    <text evidence="1">The sequence shown here is derived from an EMBL/GenBank/DDBJ whole genome shotgun (WGS) entry which is preliminary data.</text>
</comment>
<dbReference type="Proteomes" id="UP000805193">
    <property type="component" value="Unassembled WGS sequence"/>
</dbReference>
<accession>A0AC60QW94</accession>
<protein>
    <submittedName>
        <fullName evidence="1">Uncharacterized protein</fullName>
    </submittedName>
</protein>
<keyword evidence="2" id="KW-1185">Reference proteome</keyword>
<evidence type="ECO:0000313" key="2">
    <source>
        <dbReference type="Proteomes" id="UP000805193"/>
    </source>
</evidence>
<reference evidence="1 2" key="1">
    <citation type="journal article" date="2020" name="Cell">
        <title>Large-Scale Comparative Analyses of Tick Genomes Elucidate Their Genetic Diversity and Vector Capacities.</title>
        <authorList>
            <consortium name="Tick Genome and Microbiome Consortium (TIGMIC)"/>
            <person name="Jia N."/>
            <person name="Wang J."/>
            <person name="Shi W."/>
            <person name="Du L."/>
            <person name="Sun Y."/>
            <person name="Zhan W."/>
            <person name="Jiang J.F."/>
            <person name="Wang Q."/>
            <person name="Zhang B."/>
            <person name="Ji P."/>
            <person name="Bell-Sakyi L."/>
            <person name="Cui X.M."/>
            <person name="Yuan T.T."/>
            <person name="Jiang B.G."/>
            <person name="Yang W.F."/>
            <person name="Lam T.T."/>
            <person name="Chang Q.C."/>
            <person name="Ding S.J."/>
            <person name="Wang X.J."/>
            <person name="Zhu J.G."/>
            <person name="Ruan X.D."/>
            <person name="Zhao L."/>
            <person name="Wei J.T."/>
            <person name="Ye R.Z."/>
            <person name="Que T.C."/>
            <person name="Du C.H."/>
            <person name="Zhou Y.H."/>
            <person name="Cheng J.X."/>
            <person name="Dai P.F."/>
            <person name="Guo W.B."/>
            <person name="Han X.H."/>
            <person name="Huang E.J."/>
            <person name="Li L.F."/>
            <person name="Wei W."/>
            <person name="Gao Y.C."/>
            <person name="Liu J.Z."/>
            <person name="Shao H.Z."/>
            <person name="Wang X."/>
            <person name="Wang C.C."/>
            <person name="Yang T.C."/>
            <person name="Huo Q.B."/>
            <person name="Li W."/>
            <person name="Chen H.Y."/>
            <person name="Chen S.E."/>
            <person name="Zhou L.G."/>
            <person name="Ni X.B."/>
            <person name="Tian J.H."/>
            <person name="Sheng Y."/>
            <person name="Liu T."/>
            <person name="Pan Y.S."/>
            <person name="Xia L.Y."/>
            <person name="Li J."/>
            <person name="Zhao F."/>
            <person name="Cao W.C."/>
        </authorList>
    </citation>
    <scope>NUCLEOTIDE SEQUENCE [LARGE SCALE GENOMIC DNA]</scope>
    <source>
        <strain evidence="1">Iper-2018</strain>
    </source>
</reference>
<organism evidence="1 2">
    <name type="scientific">Ixodes persulcatus</name>
    <name type="common">Taiga tick</name>
    <dbReference type="NCBI Taxonomy" id="34615"/>
    <lineage>
        <taxon>Eukaryota</taxon>
        <taxon>Metazoa</taxon>
        <taxon>Ecdysozoa</taxon>
        <taxon>Arthropoda</taxon>
        <taxon>Chelicerata</taxon>
        <taxon>Arachnida</taxon>
        <taxon>Acari</taxon>
        <taxon>Parasitiformes</taxon>
        <taxon>Ixodida</taxon>
        <taxon>Ixodoidea</taxon>
        <taxon>Ixodidae</taxon>
        <taxon>Ixodinae</taxon>
        <taxon>Ixodes</taxon>
    </lineage>
</organism>
<feature type="non-terminal residue" evidence="1">
    <location>
        <position position="1"/>
    </location>
</feature>
<evidence type="ECO:0000313" key="1">
    <source>
        <dbReference type="EMBL" id="KAG0443975.1"/>
    </source>
</evidence>
<name>A0AC60QW94_IXOPE</name>